<dbReference type="EMBL" id="JAGSOY010000250">
    <property type="protein sequence ID" value="MBU2714387.1"/>
    <property type="molecule type" value="Genomic_DNA"/>
</dbReference>
<name>A0ABS5ZM49_9GAMM</name>
<sequence length="108" mass="12322">MKNNFNFIAIIRFFLIIIISLLGSVYGQPLIHKTPEALNVIVTMFSILSGFLVAIITLIGDEKVLPSGGYRAVILGQGNTRKRLRKQQFLFYIYLRLCLKSMSKDWIV</sequence>
<keyword evidence="1" id="KW-0472">Membrane</keyword>
<accession>A0ABS5ZM49</accession>
<evidence type="ECO:0000256" key="1">
    <source>
        <dbReference type="SAM" id="Phobius"/>
    </source>
</evidence>
<reference evidence="2 3" key="1">
    <citation type="submission" date="2021-04" db="EMBL/GenBank/DDBJ databases">
        <authorList>
            <person name="Pira H."/>
            <person name="Risdian C."/>
            <person name="Wink J."/>
        </authorList>
    </citation>
    <scope>NUCLEOTIDE SEQUENCE [LARGE SCALE GENOMIC DNA]</scope>
    <source>
        <strain evidence="2 3">WH53</strain>
    </source>
</reference>
<evidence type="ECO:0000313" key="3">
    <source>
        <dbReference type="Proteomes" id="UP000690515"/>
    </source>
</evidence>
<keyword evidence="1" id="KW-1133">Transmembrane helix</keyword>
<keyword evidence="3" id="KW-1185">Reference proteome</keyword>
<organism evidence="2 3">
    <name type="scientific">Zooshikella harenae</name>
    <dbReference type="NCBI Taxonomy" id="2827238"/>
    <lineage>
        <taxon>Bacteria</taxon>
        <taxon>Pseudomonadati</taxon>
        <taxon>Pseudomonadota</taxon>
        <taxon>Gammaproteobacteria</taxon>
        <taxon>Oceanospirillales</taxon>
        <taxon>Zooshikellaceae</taxon>
        <taxon>Zooshikella</taxon>
    </lineage>
</organism>
<comment type="caution">
    <text evidence="2">The sequence shown here is derived from an EMBL/GenBank/DDBJ whole genome shotgun (WGS) entry which is preliminary data.</text>
</comment>
<dbReference type="RefSeq" id="WP_215822640.1">
    <property type="nucleotide sequence ID" value="NZ_JAGSOY010000250.1"/>
</dbReference>
<keyword evidence="1" id="KW-0812">Transmembrane</keyword>
<gene>
    <name evidence="2" type="ORF">KCG35_25385</name>
</gene>
<evidence type="ECO:0000313" key="2">
    <source>
        <dbReference type="EMBL" id="MBU2714387.1"/>
    </source>
</evidence>
<proteinExistence type="predicted"/>
<feature type="transmembrane region" description="Helical" evidence="1">
    <location>
        <begin position="37"/>
        <end position="59"/>
    </location>
</feature>
<dbReference type="Proteomes" id="UP000690515">
    <property type="component" value="Unassembled WGS sequence"/>
</dbReference>
<protein>
    <submittedName>
        <fullName evidence="2">Uncharacterized protein</fullName>
    </submittedName>
</protein>